<evidence type="ECO:0000313" key="3">
    <source>
        <dbReference type="EMBL" id="KAL1863119.1"/>
    </source>
</evidence>
<dbReference type="PANTHER" id="PTHR24148">
    <property type="entry name" value="ANKYRIN REPEAT DOMAIN-CONTAINING PROTEIN 39 HOMOLOG-RELATED"/>
    <property type="match status" value="1"/>
</dbReference>
<gene>
    <name evidence="3" type="ORF">Daus18300_008111</name>
</gene>
<keyword evidence="4" id="KW-1185">Reference proteome</keyword>
<name>A0ABR3WJI8_9PEZI</name>
<evidence type="ECO:0000256" key="1">
    <source>
        <dbReference type="SAM" id="MobiDB-lite"/>
    </source>
</evidence>
<dbReference type="InterPro" id="IPR010730">
    <property type="entry name" value="HET"/>
</dbReference>
<dbReference type="Proteomes" id="UP001583177">
    <property type="component" value="Unassembled WGS sequence"/>
</dbReference>
<organism evidence="3 4">
    <name type="scientific">Diaporthe australafricana</name>
    <dbReference type="NCBI Taxonomy" id="127596"/>
    <lineage>
        <taxon>Eukaryota</taxon>
        <taxon>Fungi</taxon>
        <taxon>Dikarya</taxon>
        <taxon>Ascomycota</taxon>
        <taxon>Pezizomycotina</taxon>
        <taxon>Sordariomycetes</taxon>
        <taxon>Sordariomycetidae</taxon>
        <taxon>Diaporthales</taxon>
        <taxon>Diaporthaceae</taxon>
        <taxon>Diaporthe</taxon>
    </lineage>
</organism>
<comment type="caution">
    <text evidence="3">The sequence shown here is derived from an EMBL/GenBank/DDBJ whole genome shotgun (WGS) entry which is preliminary data.</text>
</comment>
<evidence type="ECO:0000259" key="2">
    <source>
        <dbReference type="Pfam" id="PF06985"/>
    </source>
</evidence>
<feature type="domain" description="Heterokaryon incompatibility" evidence="2">
    <location>
        <begin position="102"/>
        <end position="200"/>
    </location>
</feature>
<feature type="region of interest" description="Disordered" evidence="1">
    <location>
        <begin position="27"/>
        <end position="48"/>
    </location>
</feature>
<sequence length="201" mass="22378">MTDNEAQSSDNLVLSWPKSVTYDIDHTRLDAGSTGGGREATAAETRESTAATTYNGIPLDVLGDAQKLFGDEIRVLDLKKGTPGDPLLGSLRKVRLSDSIVYEPLSYTWNDYDTLEASEDDNEDDILPTLFLSETQYYINLGSNCAKALSSVRKSATERTIWVDSICVNQEDQEERSRQVDMMKRIYARSFTVLVYLGRSA</sequence>
<accession>A0ABR3WJI8</accession>
<dbReference type="InterPro" id="IPR052895">
    <property type="entry name" value="HetReg/Transcr_Mod"/>
</dbReference>
<dbReference type="Pfam" id="PF06985">
    <property type="entry name" value="HET"/>
    <property type="match status" value="1"/>
</dbReference>
<reference evidence="3 4" key="1">
    <citation type="journal article" date="2024" name="IMA Fungus">
        <title>IMA Genome - F19 : A genome assembly and annotation guide to empower mycologists, including annotated draft genome sequences of Ceratocystis pirilliformis, Diaporthe australafricana, Fusarium ophioides, Paecilomyces lecythidis, and Sporothrix stenoceras.</title>
        <authorList>
            <person name="Aylward J."/>
            <person name="Wilson A.M."/>
            <person name="Visagie C.M."/>
            <person name="Spraker J."/>
            <person name="Barnes I."/>
            <person name="Buitendag C."/>
            <person name="Ceriani C."/>
            <person name="Del Mar Angel L."/>
            <person name="du Plessis D."/>
            <person name="Fuchs T."/>
            <person name="Gasser K."/>
            <person name="Kramer D."/>
            <person name="Li W."/>
            <person name="Munsamy K."/>
            <person name="Piso A."/>
            <person name="Price J.L."/>
            <person name="Sonnekus B."/>
            <person name="Thomas C."/>
            <person name="van der Nest A."/>
            <person name="van Dijk A."/>
            <person name="van Heerden A."/>
            <person name="van Vuuren N."/>
            <person name="Yilmaz N."/>
            <person name="Duong T.A."/>
            <person name="van der Merwe N.A."/>
            <person name="Wingfield M.J."/>
            <person name="Wingfield B.D."/>
        </authorList>
    </citation>
    <scope>NUCLEOTIDE SEQUENCE [LARGE SCALE GENOMIC DNA]</scope>
    <source>
        <strain evidence="3 4">CMW 18300</strain>
    </source>
</reference>
<dbReference type="EMBL" id="JAWRVE010000074">
    <property type="protein sequence ID" value="KAL1863119.1"/>
    <property type="molecule type" value="Genomic_DNA"/>
</dbReference>
<dbReference type="PANTHER" id="PTHR24148:SF73">
    <property type="entry name" value="HET DOMAIN PROTEIN (AFU_ORTHOLOGUE AFUA_8G01020)"/>
    <property type="match status" value="1"/>
</dbReference>
<protein>
    <recommendedName>
        <fullName evidence="2">Heterokaryon incompatibility domain-containing protein</fullName>
    </recommendedName>
</protein>
<feature type="compositionally biased region" description="Low complexity" evidence="1">
    <location>
        <begin position="39"/>
        <end position="48"/>
    </location>
</feature>
<proteinExistence type="predicted"/>
<evidence type="ECO:0000313" key="4">
    <source>
        <dbReference type="Proteomes" id="UP001583177"/>
    </source>
</evidence>